<proteinExistence type="predicted"/>
<dbReference type="EMBL" id="MABQ02000004">
    <property type="protein sequence ID" value="PCD38709.1"/>
    <property type="molecule type" value="Genomic_DNA"/>
</dbReference>
<name>A0A2H3HNQ8_FUSOX</name>
<organism evidence="1 2">
    <name type="scientific">Fusarium oxysporum f. sp. radicis-cucumerinum</name>
    <dbReference type="NCBI Taxonomy" id="327505"/>
    <lineage>
        <taxon>Eukaryota</taxon>
        <taxon>Fungi</taxon>
        <taxon>Dikarya</taxon>
        <taxon>Ascomycota</taxon>
        <taxon>Pezizomycotina</taxon>
        <taxon>Sordariomycetes</taxon>
        <taxon>Hypocreomycetidae</taxon>
        <taxon>Hypocreales</taxon>
        <taxon>Nectriaceae</taxon>
        <taxon>Fusarium</taxon>
        <taxon>Fusarium oxysporum species complex</taxon>
    </lineage>
</organism>
<accession>A0A2H3HNQ8</accession>
<reference evidence="1 2" key="1">
    <citation type="journal article" date="2016" name="Environ. Microbiol.">
        <title>Effector profiles distinguish formae speciales of Fusarium oxysporum.</title>
        <authorList>
            <person name="van Dam P."/>
            <person name="Fokkens L."/>
            <person name="Schmidt S.M."/>
            <person name="Linmans J.H."/>
            <person name="Kistler H.C."/>
            <person name="Ma L.J."/>
            <person name="Rep M."/>
        </authorList>
    </citation>
    <scope>NUCLEOTIDE SEQUENCE [LARGE SCALE GENOMIC DNA]</scope>
    <source>
        <strain evidence="1 2">Forc016</strain>
    </source>
</reference>
<comment type="caution">
    <text evidence="1">The sequence shown here is derived from an EMBL/GenBank/DDBJ whole genome shotgun (WGS) entry which is preliminary data.</text>
</comment>
<reference evidence="1 2" key="2">
    <citation type="journal article" date="2017" name="Sci. Rep.">
        <title>A mobile pathogenicity chromosome in Fusarium oxysporum for infection of multiple cucurbit species.</title>
        <authorList>
            <person name="van Dam P."/>
            <person name="Fokkens L."/>
            <person name="Ayukawa Y."/>
            <person name="van der Gragt M."/>
            <person name="Ter Horst A."/>
            <person name="Brankovics B."/>
            <person name="Houterman P.M."/>
            <person name="Arie T."/>
            <person name="Rep M."/>
        </authorList>
    </citation>
    <scope>NUCLEOTIDE SEQUENCE [LARGE SCALE GENOMIC DNA]</scope>
    <source>
        <strain evidence="1 2">Forc016</strain>
    </source>
</reference>
<dbReference type="AlphaFoldDB" id="A0A2H3HNQ8"/>
<protein>
    <recommendedName>
        <fullName evidence="3">Ankyrin repeat protein</fullName>
    </recommendedName>
</protein>
<evidence type="ECO:0000313" key="2">
    <source>
        <dbReference type="Proteomes" id="UP000219602"/>
    </source>
</evidence>
<dbReference type="Proteomes" id="UP000219602">
    <property type="component" value="Chromosome 5"/>
</dbReference>
<evidence type="ECO:0000313" key="1">
    <source>
        <dbReference type="EMBL" id="PCD38709.1"/>
    </source>
</evidence>
<dbReference type="STRING" id="327505.A0A2H3HNQ8"/>
<gene>
    <name evidence="1" type="ORF">AU210_007174</name>
</gene>
<sequence>MPSVNTSDASDCFNKCIISSSKGLAEITKAKQPTVQFIHESVRDFLVKDKGLVELWPELGADWKSQGHDRLKSCCNAYVFHEVVEQAIDRRRSYEVQRMKKYLSIQFPFLEYASQFILSHANAAASAISQQQFIGQLPTAKWVCIFNIFEKHKVRKYSQEANILYILVDRGLSELIRTRLKDNPEIIGRGGRHHHPLLTAMAKGNRDSVIALLGLSSSICDGIDITDRADAIATTRNG</sequence>
<evidence type="ECO:0008006" key="3">
    <source>
        <dbReference type="Google" id="ProtNLM"/>
    </source>
</evidence>